<dbReference type="AlphaFoldDB" id="A0A1R1X1L5"/>
<evidence type="ECO:0000256" key="2">
    <source>
        <dbReference type="SAM" id="SignalP"/>
    </source>
</evidence>
<evidence type="ECO:0000256" key="1">
    <source>
        <dbReference type="SAM" id="MobiDB-lite"/>
    </source>
</evidence>
<dbReference type="EMBL" id="LSSM01007375">
    <property type="protein sequence ID" value="OMJ08509.1"/>
    <property type="molecule type" value="Genomic_DNA"/>
</dbReference>
<feature type="signal peptide" evidence="2">
    <location>
        <begin position="1"/>
        <end position="27"/>
    </location>
</feature>
<keyword evidence="4" id="KW-1185">Reference proteome</keyword>
<keyword evidence="2" id="KW-0732">Signal</keyword>
<evidence type="ECO:0000313" key="3">
    <source>
        <dbReference type="EMBL" id="OMJ08509.1"/>
    </source>
</evidence>
<dbReference type="Proteomes" id="UP000187429">
    <property type="component" value="Unassembled WGS sequence"/>
</dbReference>
<name>A0A1R1X1L5_9FUNG</name>
<proteinExistence type="predicted"/>
<evidence type="ECO:0000313" key="4">
    <source>
        <dbReference type="Proteomes" id="UP000187429"/>
    </source>
</evidence>
<sequence length="224" mass="25401">MKRNTVTYISVSLVAFLFFAHTSPIKSYSHGVEAAGVDSIHSSNSILGKDKTESDILGTNADKSSSLAFDISANDLQSAGLSETLEGNNRPEIYCRRGRGGGFKRAHRCHKRAHRCHKRAHRCHKRVLRCIKRAHRCHRRKPTGCYPWRARVRHCIIRRPCIPHRPIRRCIIRRPVRPFIPWRPRPQPPRPCPPPPPPPPPPNPESCPPPNPDPCPPPNPEPCQ</sequence>
<feature type="region of interest" description="Disordered" evidence="1">
    <location>
        <begin position="182"/>
        <end position="211"/>
    </location>
</feature>
<gene>
    <name evidence="3" type="ORF">AYI69_g11036</name>
</gene>
<reference evidence="4" key="1">
    <citation type="submission" date="2017-01" db="EMBL/GenBank/DDBJ databases">
        <authorList>
            <person name="Wang Y."/>
            <person name="White M."/>
            <person name="Kvist S."/>
            <person name="Moncalvo J.-M."/>
        </authorList>
    </citation>
    <scope>NUCLEOTIDE SEQUENCE [LARGE SCALE GENOMIC DNA]</scope>
    <source>
        <strain evidence="4">ID-206-W2</strain>
    </source>
</reference>
<accession>A0A1R1X1L5</accession>
<comment type="caution">
    <text evidence="3">The sequence shown here is derived from an EMBL/GenBank/DDBJ whole genome shotgun (WGS) entry which is preliminary data.</text>
</comment>
<protein>
    <submittedName>
        <fullName evidence="3">Uncharacterized protein</fullName>
    </submittedName>
</protein>
<dbReference type="OrthoDB" id="10544795at2759"/>
<organism evidence="3 4">
    <name type="scientific">Smittium culicis</name>
    <dbReference type="NCBI Taxonomy" id="133412"/>
    <lineage>
        <taxon>Eukaryota</taxon>
        <taxon>Fungi</taxon>
        <taxon>Fungi incertae sedis</taxon>
        <taxon>Zoopagomycota</taxon>
        <taxon>Kickxellomycotina</taxon>
        <taxon>Harpellomycetes</taxon>
        <taxon>Harpellales</taxon>
        <taxon>Legeriomycetaceae</taxon>
        <taxon>Smittium</taxon>
    </lineage>
</organism>
<feature type="chain" id="PRO_5012842308" evidence="2">
    <location>
        <begin position="28"/>
        <end position="224"/>
    </location>
</feature>
<dbReference type="PRINTS" id="PR00021">
    <property type="entry name" value="PRORICH"/>
</dbReference>